<feature type="domain" description="EamA" evidence="2">
    <location>
        <begin position="163"/>
        <end position="291"/>
    </location>
</feature>
<keyword evidence="4" id="KW-1185">Reference proteome</keyword>
<gene>
    <name evidence="3" type="ORF">PSON_ATCC_30995.1.T0950119</name>
</gene>
<sequence>MSLSHIFGYIKSLESKNSLQIAIAYILIAYFFHAVQITFYKSGHFNIVPQSLFLRSFISIIFLFLFQWKENFYPKNRTKYLLQSQTLGALGSLFYFYGINFISLSEGAILFATNSIWSQLMVSFMNGERITKSRFLNSIICIIGIVLVVNPTITVEDPFMHIIGCSCILICSVIQSLGFIIMKKIGTEVPSTITTSYFHIMVIITSSLQQQYIGRFEYFNGYFYYIAGFAVFTMLGQLIQFRAQTLVTYDKLCNYTYSQTLYIIIIDYVIFNKILSLNGIIGGSLILFGVFKQLAEDKKSRN</sequence>
<proteinExistence type="predicted"/>
<dbReference type="GO" id="GO:0016020">
    <property type="term" value="C:membrane"/>
    <property type="evidence" value="ECO:0007669"/>
    <property type="project" value="InterPro"/>
</dbReference>
<reference evidence="3" key="1">
    <citation type="submission" date="2021-01" db="EMBL/GenBank/DDBJ databases">
        <authorList>
            <consortium name="Genoscope - CEA"/>
            <person name="William W."/>
        </authorList>
    </citation>
    <scope>NUCLEOTIDE SEQUENCE</scope>
</reference>
<feature type="transmembrane region" description="Helical" evidence="1">
    <location>
        <begin position="277"/>
        <end position="295"/>
    </location>
</feature>
<keyword evidence="1" id="KW-1133">Transmembrane helix</keyword>
<feature type="domain" description="EamA" evidence="2">
    <location>
        <begin position="21"/>
        <end position="149"/>
    </location>
</feature>
<dbReference type="PANTHER" id="PTHR22911">
    <property type="entry name" value="ACYL-MALONYL CONDENSING ENZYME-RELATED"/>
    <property type="match status" value="1"/>
</dbReference>
<dbReference type="Pfam" id="PF00892">
    <property type="entry name" value="EamA"/>
    <property type="match status" value="2"/>
</dbReference>
<accession>A0A8S1Q3I0</accession>
<keyword evidence="1" id="KW-0812">Transmembrane</keyword>
<feature type="transmembrane region" description="Helical" evidence="1">
    <location>
        <begin position="159"/>
        <end position="181"/>
    </location>
</feature>
<protein>
    <recommendedName>
        <fullName evidence="2">EamA domain-containing protein</fullName>
    </recommendedName>
</protein>
<feature type="transmembrane region" description="Helical" evidence="1">
    <location>
        <begin position="135"/>
        <end position="153"/>
    </location>
</feature>
<evidence type="ECO:0000256" key="1">
    <source>
        <dbReference type="SAM" id="Phobius"/>
    </source>
</evidence>
<dbReference type="EMBL" id="CAJJDN010000095">
    <property type="protein sequence ID" value="CAD8110226.1"/>
    <property type="molecule type" value="Genomic_DNA"/>
</dbReference>
<feature type="transmembrane region" description="Helical" evidence="1">
    <location>
        <begin position="21"/>
        <end position="40"/>
    </location>
</feature>
<dbReference type="OrthoDB" id="306876at2759"/>
<dbReference type="InterPro" id="IPR000620">
    <property type="entry name" value="EamA_dom"/>
</dbReference>
<name>A0A8S1Q3I0_9CILI</name>
<feature type="transmembrane region" description="Helical" evidence="1">
    <location>
        <begin position="52"/>
        <end position="68"/>
    </location>
</feature>
<evidence type="ECO:0000313" key="4">
    <source>
        <dbReference type="Proteomes" id="UP000692954"/>
    </source>
</evidence>
<evidence type="ECO:0000313" key="3">
    <source>
        <dbReference type="EMBL" id="CAD8110226.1"/>
    </source>
</evidence>
<organism evidence="3 4">
    <name type="scientific">Paramecium sonneborni</name>
    <dbReference type="NCBI Taxonomy" id="65129"/>
    <lineage>
        <taxon>Eukaryota</taxon>
        <taxon>Sar</taxon>
        <taxon>Alveolata</taxon>
        <taxon>Ciliophora</taxon>
        <taxon>Intramacronucleata</taxon>
        <taxon>Oligohymenophorea</taxon>
        <taxon>Peniculida</taxon>
        <taxon>Parameciidae</taxon>
        <taxon>Paramecium</taxon>
    </lineage>
</organism>
<feature type="transmembrane region" description="Helical" evidence="1">
    <location>
        <begin position="222"/>
        <end position="240"/>
    </location>
</feature>
<dbReference type="AlphaFoldDB" id="A0A8S1Q3I0"/>
<dbReference type="Proteomes" id="UP000692954">
    <property type="component" value="Unassembled WGS sequence"/>
</dbReference>
<keyword evidence="1" id="KW-0472">Membrane</keyword>
<dbReference type="PANTHER" id="PTHR22911:SF137">
    <property type="entry name" value="SOLUTE CARRIER FAMILY 35 MEMBER G2-RELATED"/>
    <property type="match status" value="1"/>
</dbReference>
<comment type="caution">
    <text evidence="3">The sequence shown here is derived from an EMBL/GenBank/DDBJ whole genome shotgun (WGS) entry which is preliminary data.</text>
</comment>
<evidence type="ECO:0000259" key="2">
    <source>
        <dbReference type="Pfam" id="PF00892"/>
    </source>
</evidence>